<dbReference type="EMBL" id="ML208645">
    <property type="protein sequence ID" value="TFK61588.1"/>
    <property type="molecule type" value="Genomic_DNA"/>
</dbReference>
<proteinExistence type="predicted"/>
<name>A0ACD3A7B9_9AGAR</name>
<reference evidence="1 2" key="1">
    <citation type="journal article" date="2019" name="Nat. Ecol. Evol.">
        <title>Megaphylogeny resolves global patterns of mushroom evolution.</title>
        <authorList>
            <person name="Varga T."/>
            <person name="Krizsan K."/>
            <person name="Foldi C."/>
            <person name="Dima B."/>
            <person name="Sanchez-Garcia M."/>
            <person name="Sanchez-Ramirez S."/>
            <person name="Szollosi G.J."/>
            <person name="Szarkandi J.G."/>
            <person name="Papp V."/>
            <person name="Albert L."/>
            <person name="Andreopoulos W."/>
            <person name="Angelini C."/>
            <person name="Antonin V."/>
            <person name="Barry K.W."/>
            <person name="Bougher N.L."/>
            <person name="Buchanan P."/>
            <person name="Buyck B."/>
            <person name="Bense V."/>
            <person name="Catcheside P."/>
            <person name="Chovatia M."/>
            <person name="Cooper J."/>
            <person name="Damon W."/>
            <person name="Desjardin D."/>
            <person name="Finy P."/>
            <person name="Geml J."/>
            <person name="Haridas S."/>
            <person name="Hughes K."/>
            <person name="Justo A."/>
            <person name="Karasinski D."/>
            <person name="Kautmanova I."/>
            <person name="Kiss B."/>
            <person name="Kocsube S."/>
            <person name="Kotiranta H."/>
            <person name="LaButti K.M."/>
            <person name="Lechner B.E."/>
            <person name="Liimatainen K."/>
            <person name="Lipzen A."/>
            <person name="Lukacs Z."/>
            <person name="Mihaltcheva S."/>
            <person name="Morgado L.N."/>
            <person name="Niskanen T."/>
            <person name="Noordeloos M.E."/>
            <person name="Ohm R.A."/>
            <person name="Ortiz-Santana B."/>
            <person name="Ovrebo C."/>
            <person name="Racz N."/>
            <person name="Riley R."/>
            <person name="Savchenko A."/>
            <person name="Shiryaev A."/>
            <person name="Soop K."/>
            <person name="Spirin V."/>
            <person name="Szebenyi C."/>
            <person name="Tomsovsky M."/>
            <person name="Tulloss R.E."/>
            <person name="Uehling J."/>
            <person name="Grigoriev I.V."/>
            <person name="Vagvolgyi C."/>
            <person name="Papp T."/>
            <person name="Martin F.M."/>
            <person name="Miettinen O."/>
            <person name="Hibbett D.S."/>
            <person name="Nagy L.G."/>
        </authorList>
    </citation>
    <scope>NUCLEOTIDE SEQUENCE [LARGE SCALE GENOMIC DNA]</scope>
    <source>
        <strain evidence="1 2">NL-1719</strain>
    </source>
</reference>
<gene>
    <name evidence="1" type="ORF">BDN72DRAFT_435627</name>
</gene>
<evidence type="ECO:0000313" key="1">
    <source>
        <dbReference type="EMBL" id="TFK61588.1"/>
    </source>
</evidence>
<organism evidence="1 2">
    <name type="scientific">Pluteus cervinus</name>
    <dbReference type="NCBI Taxonomy" id="181527"/>
    <lineage>
        <taxon>Eukaryota</taxon>
        <taxon>Fungi</taxon>
        <taxon>Dikarya</taxon>
        <taxon>Basidiomycota</taxon>
        <taxon>Agaricomycotina</taxon>
        <taxon>Agaricomycetes</taxon>
        <taxon>Agaricomycetidae</taxon>
        <taxon>Agaricales</taxon>
        <taxon>Pluteineae</taxon>
        <taxon>Pluteaceae</taxon>
        <taxon>Pluteus</taxon>
    </lineage>
</organism>
<keyword evidence="2" id="KW-1185">Reference proteome</keyword>
<evidence type="ECO:0000313" key="2">
    <source>
        <dbReference type="Proteomes" id="UP000308600"/>
    </source>
</evidence>
<accession>A0ACD3A7B9</accession>
<sequence length="406" mass="45213">MPLEIPLEIIGEITVQLSKSRRALRSLALVSRAFLDPCQRHLFSVLRLCLPVSQESHDLSTVTPFSTVRLRDIFNHHPHLAGYVKSLFLSTSNSSNTGSTDGLFDYPSVFTDIVNFLASSPIHTITLEGPEDPPPFHWNRLPLGVERAMYRLFANPSVATLRMVYVIIPKTFFQAFGGLKVLVLIEVGWLKEDGSDSGFQGVTERVQKLKSIDLAPGRLGSSEDCLDLSAMTPERGLDLTAVEHAVWYTRDSVQAPFSLSPLNPANLKSFKLGVSNGMNGQPLDLSLFRRLSYLSITYLADMFDPLWIAEAIQSLPSNHHVRSLVLKFTNANDVPIDLFSSFELLRPALSQLHSASDSVKISLKIDLYDVLGNLEGLEAVKVKDYVFERVKWDGCEAVLQVHVSQY</sequence>
<dbReference type="Proteomes" id="UP000308600">
    <property type="component" value="Unassembled WGS sequence"/>
</dbReference>
<protein>
    <submittedName>
        <fullName evidence="1">Uncharacterized protein</fullName>
    </submittedName>
</protein>